<sequence>MELPRNSVWGLKGSDLAEDGLYRILEIMLDVTSIILFPLNTKSVTTRPFAVSIEAFTENVKSRNASKAGFNLPSFLLVAEENIAKEHITRRDKNYSLIEGIISDRGFIFDYATKKRVSHLAKHAKKVGVDRKALSRLLMQYWRYGQDKMALLPAYNNSGGFGTDKKPTDKPLGSPKQPRTVAVERSVKFIVTDIDKNKFRKALKKYYLKQTGLTLSKTYKNMLIDSYADEVRLANAYGKPPVVPTLKQFSYWSKKIFSKDEFIKSRTSENDHLRNKRGLLGSVIQDSYLPGAHFEIDATVADVHIVSELGSQYVLGRPIIYIVVDRASRMIVGMHVSLFHASWRAARQALSNCFMPKSRYCEEFGIDIDDSEWPCSHIPKELVCDNGEMIGLQPKKALNPMTKLSFTPPYRPDCKGVVEKRFDILNKEVIHEFLGTTRGANVIRGSRDPRKDAIYTLKEVTVQIIKAVLEHNKSIFADLAFSSPLLVESDLSPNPINYWKIHLARHKHELQAALPQDVISRLLPPAQVSMTRNGIHFNGLYYSNKEIEERNLASIARSSGQWKLEARIDENTTNHIYVKLDKNKSFELCYLSPRSRMFKDKSMYESEFIQDWLDSKKELTPISVTSIDDHQNRHHVTKNAKKRSYNAEKITFSEKTKNVRQRREDELQATTNILQPKIQSNKNIDITPSENRSDKIVSLPVGRKRRTKGESS</sequence>
<dbReference type="RefSeq" id="WP_089368777.1">
    <property type="nucleotide sequence ID" value="NZ_BJXZ01000032.1"/>
</dbReference>
<proteinExistence type="predicted"/>
<dbReference type="Gene3D" id="3.30.420.10">
    <property type="entry name" value="Ribonuclease H-like superfamily/Ribonuclease H"/>
    <property type="match status" value="1"/>
</dbReference>
<evidence type="ECO:0000313" key="3">
    <source>
        <dbReference type="EMBL" id="ASM55283.1"/>
    </source>
</evidence>
<dbReference type="InterPro" id="IPR036397">
    <property type="entry name" value="RNaseH_sf"/>
</dbReference>
<protein>
    <recommendedName>
        <fullName evidence="2">Integrase catalytic domain-containing protein</fullName>
    </recommendedName>
</protein>
<feature type="compositionally biased region" description="Basic residues" evidence="1">
    <location>
        <begin position="702"/>
        <end position="712"/>
    </location>
</feature>
<evidence type="ECO:0000256" key="1">
    <source>
        <dbReference type="SAM" id="MobiDB-lite"/>
    </source>
</evidence>
<gene>
    <name evidence="3" type="ORF">PNIG_a3382</name>
</gene>
<dbReference type="SUPFAM" id="SSF53098">
    <property type="entry name" value="Ribonuclease H-like"/>
    <property type="match status" value="1"/>
</dbReference>
<dbReference type="EMBL" id="CP011036">
    <property type="protein sequence ID" value="ASM55283.1"/>
    <property type="molecule type" value="Genomic_DNA"/>
</dbReference>
<keyword evidence="4" id="KW-1185">Reference proteome</keyword>
<dbReference type="AlphaFoldDB" id="A0AAC9UKI6"/>
<feature type="domain" description="Integrase catalytic" evidence="2">
    <location>
        <begin position="286"/>
        <end position="492"/>
    </location>
</feature>
<organism evidence="3 4">
    <name type="scientific">Pseudoalteromonas nigrifaciens</name>
    <dbReference type="NCBI Taxonomy" id="28109"/>
    <lineage>
        <taxon>Bacteria</taxon>
        <taxon>Pseudomonadati</taxon>
        <taxon>Pseudomonadota</taxon>
        <taxon>Gammaproteobacteria</taxon>
        <taxon>Alteromonadales</taxon>
        <taxon>Pseudoalteromonadaceae</taxon>
        <taxon>Pseudoalteromonas</taxon>
    </lineage>
</organism>
<dbReference type="KEGG" id="png:PNIG_a3382"/>
<reference evidence="3 4" key="1">
    <citation type="submission" date="2015-03" db="EMBL/GenBank/DDBJ databases">
        <authorList>
            <person name="Xie B.-B."/>
            <person name="Rong J.-C."/>
            <person name="Qin Q.-L."/>
            <person name="Zhang Y.-Z."/>
        </authorList>
    </citation>
    <scope>NUCLEOTIDE SEQUENCE [LARGE SCALE GENOMIC DNA]</scope>
    <source>
        <strain evidence="3 4">KMM 661</strain>
    </source>
</reference>
<dbReference type="Proteomes" id="UP000198329">
    <property type="component" value="Chromosome I"/>
</dbReference>
<dbReference type="GO" id="GO:0015074">
    <property type="term" value="P:DNA integration"/>
    <property type="evidence" value="ECO:0007669"/>
    <property type="project" value="InterPro"/>
</dbReference>
<evidence type="ECO:0000259" key="2">
    <source>
        <dbReference type="PROSITE" id="PS50994"/>
    </source>
</evidence>
<feature type="compositionally biased region" description="Polar residues" evidence="1">
    <location>
        <begin position="679"/>
        <end position="690"/>
    </location>
</feature>
<dbReference type="GeneID" id="300942912"/>
<accession>A0AAC9UKI6</accession>
<name>A0AAC9UKI6_9GAMM</name>
<dbReference type="InterPro" id="IPR012337">
    <property type="entry name" value="RNaseH-like_sf"/>
</dbReference>
<feature type="region of interest" description="Disordered" evidence="1">
    <location>
        <begin position="679"/>
        <end position="712"/>
    </location>
</feature>
<evidence type="ECO:0000313" key="4">
    <source>
        <dbReference type="Proteomes" id="UP000198329"/>
    </source>
</evidence>
<dbReference type="InterPro" id="IPR001584">
    <property type="entry name" value="Integrase_cat-core"/>
</dbReference>
<dbReference type="GO" id="GO:0003676">
    <property type="term" value="F:nucleic acid binding"/>
    <property type="evidence" value="ECO:0007669"/>
    <property type="project" value="InterPro"/>
</dbReference>
<dbReference type="PROSITE" id="PS50994">
    <property type="entry name" value="INTEGRASE"/>
    <property type="match status" value="1"/>
</dbReference>